<accession>A0A8D9DN21</accession>
<organism evidence="1">
    <name type="scientific">Cacopsylla melanoneura</name>
    <dbReference type="NCBI Taxonomy" id="428564"/>
    <lineage>
        <taxon>Eukaryota</taxon>
        <taxon>Metazoa</taxon>
        <taxon>Ecdysozoa</taxon>
        <taxon>Arthropoda</taxon>
        <taxon>Hexapoda</taxon>
        <taxon>Insecta</taxon>
        <taxon>Pterygota</taxon>
        <taxon>Neoptera</taxon>
        <taxon>Paraneoptera</taxon>
        <taxon>Hemiptera</taxon>
        <taxon>Sternorrhyncha</taxon>
        <taxon>Psylloidea</taxon>
        <taxon>Psyllidae</taxon>
        <taxon>Psyllinae</taxon>
        <taxon>Cacopsylla</taxon>
    </lineage>
</organism>
<name>A0A8D9DN21_9HEMI</name>
<dbReference type="EMBL" id="HBUF01369824">
    <property type="protein sequence ID" value="CAG6725579.1"/>
    <property type="molecule type" value="Transcribed_RNA"/>
</dbReference>
<protein>
    <submittedName>
        <fullName evidence="1">Uncharacterized protein</fullName>
    </submittedName>
</protein>
<reference evidence="1" key="1">
    <citation type="submission" date="2021-05" db="EMBL/GenBank/DDBJ databases">
        <authorList>
            <person name="Alioto T."/>
            <person name="Alioto T."/>
            <person name="Gomez Garrido J."/>
        </authorList>
    </citation>
    <scope>NUCLEOTIDE SEQUENCE</scope>
</reference>
<sequence length="105" mass="11985">MKRAREEEEDMWIHRESVSTSCRGSVIGVTTVPIPMMLFPLVRWNCASSICWNVVPRKTNVCTCILTFPVNTITPDCNVLRSRRESASLAMVRWMTNAEIYCSSI</sequence>
<proteinExistence type="predicted"/>
<dbReference type="EMBL" id="HBUF01369823">
    <property type="protein sequence ID" value="CAG6725576.1"/>
    <property type="molecule type" value="Transcribed_RNA"/>
</dbReference>
<evidence type="ECO:0000313" key="1">
    <source>
        <dbReference type="EMBL" id="CAG6725576.1"/>
    </source>
</evidence>
<dbReference type="AlphaFoldDB" id="A0A8D9DN21"/>